<organism evidence="1 2">
    <name type="scientific">Algoriphagus yeomjeoni</name>
    <dbReference type="NCBI Taxonomy" id="291403"/>
    <lineage>
        <taxon>Bacteria</taxon>
        <taxon>Pseudomonadati</taxon>
        <taxon>Bacteroidota</taxon>
        <taxon>Cytophagia</taxon>
        <taxon>Cytophagales</taxon>
        <taxon>Cyclobacteriaceae</taxon>
        <taxon>Algoriphagus</taxon>
    </lineage>
</organism>
<evidence type="ECO:0008006" key="3">
    <source>
        <dbReference type="Google" id="ProtNLM"/>
    </source>
</evidence>
<proteinExistence type="predicted"/>
<dbReference type="Gene3D" id="3.40.50.2000">
    <property type="entry name" value="Glycogen Phosphorylase B"/>
    <property type="match status" value="1"/>
</dbReference>
<evidence type="ECO:0000313" key="2">
    <source>
        <dbReference type="Proteomes" id="UP000249610"/>
    </source>
</evidence>
<dbReference type="Proteomes" id="UP000249610">
    <property type="component" value="Unassembled WGS sequence"/>
</dbReference>
<gene>
    <name evidence="1" type="ORF">LV83_01660</name>
</gene>
<accession>A0A327PIL0</accession>
<comment type="caution">
    <text evidence="1">The sequence shown here is derived from an EMBL/GenBank/DDBJ whole genome shotgun (WGS) entry which is preliminary data.</text>
</comment>
<dbReference type="EMBL" id="QLLK01000004">
    <property type="protein sequence ID" value="RAI91473.1"/>
    <property type="molecule type" value="Genomic_DNA"/>
</dbReference>
<dbReference type="SUPFAM" id="SSF53756">
    <property type="entry name" value="UDP-Glycosyltransferase/glycogen phosphorylase"/>
    <property type="match status" value="1"/>
</dbReference>
<dbReference type="AlphaFoldDB" id="A0A327PIL0"/>
<name>A0A327PIL0_9BACT</name>
<evidence type="ECO:0000313" key="1">
    <source>
        <dbReference type="EMBL" id="RAI91473.1"/>
    </source>
</evidence>
<protein>
    <recommendedName>
        <fullName evidence="3">Glycosyltransferase involved in cell wall biosynthesis</fullName>
    </recommendedName>
</protein>
<sequence>MSEKSASLIPVLIASSLKPAKDTRAWGKLGLSLRETGLYQLNFMGFSQIPLKNYEDEKYYTSLSNASSSWGRLFSQLTFIKVLSQVRPKILICCTYEYLPVAAFFKGILGYKLIYDVQENYVKNLDLNPDLSSDKKQKVARLIRGMESAKGVDLFLLAEKCYQDEMPDKSPFLILENKYAGEIKRVSSIILPKKAGYNFLISGTLTPAFGTLEAVNWFKEIIKVFPDSTLKIIGHCTLSSFKKELGKACENIFQIDLKSSDFPVPHEEIIAEYSTADFAILPYQNREAIKDKMPTKLFESAALGIPVLIGGNPKWRGFLAPFSGGFPIDFFDLENANQQFNAALNQEYFTQIPDDTILWKSQHRDFIEAITSL</sequence>
<keyword evidence="2" id="KW-1185">Reference proteome</keyword>
<reference evidence="1 2" key="1">
    <citation type="submission" date="2018-06" db="EMBL/GenBank/DDBJ databases">
        <title>Genomic Encyclopedia of Archaeal and Bacterial Type Strains, Phase II (KMG-II): from individual species to whole genera.</title>
        <authorList>
            <person name="Goeker M."/>
        </authorList>
    </citation>
    <scope>NUCLEOTIDE SEQUENCE [LARGE SCALE GENOMIC DNA]</scope>
    <source>
        <strain evidence="1 2">DSM 23446</strain>
    </source>
</reference>